<sequence length="38" mass="4286">MQSLTSDNDLNSCAYFLYNLNLFKGVELLGKSVNNMDL</sequence>
<keyword evidence="2" id="KW-1185">Reference proteome</keyword>
<dbReference type="EMBL" id="CP011031">
    <property type="protein sequence ID" value="ATC92316.1"/>
    <property type="molecule type" value="Genomic_DNA"/>
</dbReference>
<accession>A0ABM6N7V9</accession>
<gene>
    <name evidence="1" type="ORF">PISS_b0130</name>
</gene>
<evidence type="ECO:0000313" key="1">
    <source>
        <dbReference type="EMBL" id="ATC92316.1"/>
    </source>
</evidence>
<protein>
    <submittedName>
        <fullName evidence="1">Uncharacterized protein</fullName>
    </submittedName>
</protein>
<reference evidence="1 2" key="1">
    <citation type="submission" date="2015-06" db="EMBL/GenBank/DDBJ databases">
        <authorList>
            <person name="Xie B.-B."/>
            <person name="Rong J.-C."/>
            <person name="Qin Q.-L."/>
            <person name="Zhang Y.-Z."/>
        </authorList>
    </citation>
    <scope>NUCLEOTIDE SEQUENCE [LARGE SCALE GENOMIC DNA]</scope>
    <source>
        <strain evidence="1 2">KMM 3549</strain>
    </source>
</reference>
<organism evidence="1 2">
    <name type="scientific">Pseudoalteromonas issachenkonii</name>
    <dbReference type="NCBI Taxonomy" id="152297"/>
    <lineage>
        <taxon>Bacteria</taxon>
        <taxon>Pseudomonadati</taxon>
        <taxon>Pseudomonadota</taxon>
        <taxon>Gammaproteobacteria</taxon>
        <taxon>Alteromonadales</taxon>
        <taxon>Pseudoalteromonadaceae</taxon>
        <taxon>Pseudoalteromonas</taxon>
    </lineage>
</organism>
<name>A0ABM6N7V9_9GAMM</name>
<proteinExistence type="predicted"/>
<dbReference type="Proteomes" id="UP000217258">
    <property type="component" value="Chromosome II"/>
</dbReference>
<evidence type="ECO:0000313" key="2">
    <source>
        <dbReference type="Proteomes" id="UP000217258"/>
    </source>
</evidence>